<evidence type="ECO:0000256" key="3">
    <source>
        <dbReference type="ARBA" id="ARBA00022833"/>
    </source>
</evidence>
<dbReference type="InterPro" id="IPR052604">
    <property type="entry name" value="Mito_Tim_assembly_helper"/>
</dbReference>
<protein>
    <submittedName>
        <fullName evidence="6">CHY zinc finger protein</fullName>
    </submittedName>
</protein>
<proteinExistence type="predicted"/>
<dbReference type="PANTHER" id="PTHR28082">
    <property type="entry name" value="ZINC FINGER PROTEIN"/>
    <property type="match status" value="1"/>
</dbReference>
<dbReference type="InterPro" id="IPR037274">
    <property type="entry name" value="Znf_CHY_sf"/>
</dbReference>
<feature type="domain" description="CHY-type" evidence="5">
    <location>
        <begin position="31"/>
        <end position="111"/>
    </location>
</feature>
<organism evidence="6 7">
    <name type="scientific">Dietzia aerolata</name>
    <dbReference type="NCBI Taxonomy" id="595984"/>
    <lineage>
        <taxon>Bacteria</taxon>
        <taxon>Bacillati</taxon>
        <taxon>Actinomycetota</taxon>
        <taxon>Actinomycetes</taxon>
        <taxon>Mycobacteriales</taxon>
        <taxon>Dietziaceae</taxon>
        <taxon>Dietzia</taxon>
    </lineage>
</organism>
<reference evidence="6 7" key="1">
    <citation type="submission" date="2024-09" db="EMBL/GenBank/DDBJ databases">
        <authorList>
            <person name="Sun Q."/>
            <person name="Mori K."/>
        </authorList>
    </citation>
    <scope>NUCLEOTIDE SEQUENCE [LARGE SCALE GENOMIC DNA]</scope>
    <source>
        <strain evidence="6 7">CCM 7659</strain>
    </source>
</reference>
<dbReference type="PROSITE" id="PS51266">
    <property type="entry name" value="ZF_CHY"/>
    <property type="match status" value="1"/>
</dbReference>
<keyword evidence="1" id="KW-0479">Metal-binding</keyword>
<dbReference type="SUPFAM" id="SSF161219">
    <property type="entry name" value="CHY zinc finger-like"/>
    <property type="match status" value="1"/>
</dbReference>
<evidence type="ECO:0000259" key="5">
    <source>
        <dbReference type="PROSITE" id="PS51266"/>
    </source>
</evidence>
<dbReference type="EMBL" id="JBHMDY010000032">
    <property type="protein sequence ID" value="MFB9261432.1"/>
    <property type="molecule type" value="Genomic_DNA"/>
</dbReference>
<keyword evidence="7" id="KW-1185">Reference proteome</keyword>
<keyword evidence="2" id="KW-0863">Zinc-finger</keyword>
<name>A0ABV5JUK1_9ACTN</name>
<evidence type="ECO:0000313" key="7">
    <source>
        <dbReference type="Proteomes" id="UP001589700"/>
    </source>
</evidence>
<dbReference type="Pfam" id="PF05495">
    <property type="entry name" value="zf-CHY"/>
    <property type="match status" value="1"/>
</dbReference>
<evidence type="ECO:0000313" key="6">
    <source>
        <dbReference type="EMBL" id="MFB9261432.1"/>
    </source>
</evidence>
<feature type="compositionally biased region" description="Low complexity" evidence="4">
    <location>
        <begin position="1"/>
        <end position="24"/>
    </location>
</feature>
<sequence length="127" mass="13457">MTSPDDSSGGPSSSPSDGSVNGSSARVLGPVVDDQTRCVHYAGPTDVIAIRFHCCGEFYPCFRCHADTADHSLSVWPRAEFDTHAILCGACKTTLSITDYQATDACPGCGAGFNPGCELHYPLYFES</sequence>
<evidence type="ECO:0000256" key="2">
    <source>
        <dbReference type="ARBA" id="ARBA00022771"/>
    </source>
</evidence>
<keyword evidence="3" id="KW-0862">Zinc</keyword>
<evidence type="ECO:0000256" key="1">
    <source>
        <dbReference type="ARBA" id="ARBA00022723"/>
    </source>
</evidence>
<comment type="caution">
    <text evidence="6">The sequence shown here is derived from an EMBL/GenBank/DDBJ whole genome shotgun (WGS) entry which is preliminary data.</text>
</comment>
<dbReference type="Proteomes" id="UP001589700">
    <property type="component" value="Unassembled WGS sequence"/>
</dbReference>
<dbReference type="InterPro" id="IPR008913">
    <property type="entry name" value="Znf_CHY"/>
</dbReference>
<gene>
    <name evidence="6" type="ORF">ACFFVD_16750</name>
</gene>
<dbReference type="InterPro" id="IPR016694">
    <property type="entry name" value="UCP017292"/>
</dbReference>
<evidence type="ECO:0000256" key="4">
    <source>
        <dbReference type="SAM" id="MobiDB-lite"/>
    </source>
</evidence>
<dbReference type="PIRSF" id="PIRSF017292">
    <property type="entry name" value="UCP017292_Znf_CHY"/>
    <property type="match status" value="1"/>
</dbReference>
<accession>A0ABV5JUK1</accession>
<dbReference type="RefSeq" id="WP_182633597.1">
    <property type="nucleotide sequence ID" value="NZ_JAALDM010000322.1"/>
</dbReference>
<feature type="region of interest" description="Disordered" evidence="4">
    <location>
        <begin position="1"/>
        <end position="26"/>
    </location>
</feature>
<dbReference type="PANTHER" id="PTHR28082:SF1">
    <property type="entry name" value="HELPER OF TIM PROTEIN 13"/>
    <property type="match status" value="1"/>
</dbReference>